<organism evidence="1 2">
    <name type="scientific">Nitrosomonas communis</name>
    <dbReference type="NCBI Taxonomy" id="44574"/>
    <lineage>
        <taxon>Bacteria</taxon>
        <taxon>Pseudomonadati</taxon>
        <taxon>Pseudomonadota</taxon>
        <taxon>Betaproteobacteria</taxon>
        <taxon>Nitrosomonadales</taxon>
        <taxon>Nitrosomonadaceae</taxon>
        <taxon>Nitrosomonas</taxon>
    </lineage>
</organism>
<evidence type="ECO:0000313" key="2">
    <source>
        <dbReference type="Proteomes" id="UP000183287"/>
    </source>
</evidence>
<keyword evidence="2" id="KW-1185">Reference proteome</keyword>
<reference evidence="2" key="1">
    <citation type="submission" date="2016-10" db="EMBL/GenBank/DDBJ databases">
        <authorList>
            <person name="Varghese N."/>
            <person name="Submissions S."/>
        </authorList>
    </citation>
    <scope>NUCLEOTIDE SEQUENCE [LARGE SCALE GENOMIC DNA]</scope>
    <source>
        <strain evidence="2">Nm44</strain>
    </source>
</reference>
<name>A0A1I4SMU0_9PROT</name>
<proteinExistence type="predicted"/>
<accession>A0A1I4SMU0</accession>
<dbReference type="Proteomes" id="UP000183287">
    <property type="component" value="Unassembled WGS sequence"/>
</dbReference>
<sequence>MELGRTGTIVNVILDRSTSVQITHSVNIRSLSLRQNKILSYFLARWNYGISNDETAKKQIADKFGLYYSTFSLVVKK</sequence>
<evidence type="ECO:0000313" key="1">
    <source>
        <dbReference type="EMBL" id="SFM65774.1"/>
    </source>
</evidence>
<dbReference type="EMBL" id="FOUB01000042">
    <property type="protein sequence ID" value="SFM65774.1"/>
    <property type="molecule type" value="Genomic_DNA"/>
</dbReference>
<protein>
    <submittedName>
        <fullName evidence="1">Uncharacterized protein</fullName>
    </submittedName>
</protein>
<gene>
    <name evidence="1" type="ORF">SAMN05421863_10426</name>
</gene>
<dbReference type="AlphaFoldDB" id="A0A1I4SMU0"/>